<dbReference type="AlphaFoldDB" id="A0A2J8NIZ4"/>
<gene>
    <name evidence="2" type="ORF">CK820_G0009963</name>
</gene>
<feature type="domain" description="Rho-GAP" evidence="1">
    <location>
        <begin position="2"/>
        <end position="37"/>
    </location>
</feature>
<dbReference type="GO" id="GO:0007165">
    <property type="term" value="P:signal transduction"/>
    <property type="evidence" value="ECO:0007669"/>
    <property type="project" value="InterPro"/>
</dbReference>
<accession>A0A2J8NIZ4</accession>
<proteinExistence type="predicted"/>
<dbReference type="GO" id="GO:0005096">
    <property type="term" value="F:GTPase activator activity"/>
    <property type="evidence" value="ECO:0007669"/>
    <property type="project" value="InterPro"/>
</dbReference>
<dbReference type="PANTHER" id="PTHR12552">
    <property type="entry name" value="OLIGOPHRENIN 1"/>
    <property type="match status" value="1"/>
</dbReference>
<dbReference type="PANTHER" id="PTHR12552:SF4">
    <property type="entry name" value="RHO GTPASE-ACTIVATING PROTEIN 26"/>
    <property type="match status" value="1"/>
</dbReference>
<dbReference type="InterPro" id="IPR047234">
    <property type="entry name" value="GRAF_fam"/>
</dbReference>
<dbReference type="SUPFAM" id="SSF48350">
    <property type="entry name" value="GTPase activation domain, GAP"/>
    <property type="match status" value="1"/>
</dbReference>
<name>A0A2J8NIZ4_PANTR</name>
<evidence type="ECO:0000313" key="2">
    <source>
        <dbReference type="EMBL" id="PNI71740.1"/>
    </source>
</evidence>
<reference evidence="2 3" key="1">
    <citation type="submission" date="2017-12" db="EMBL/GenBank/DDBJ databases">
        <title>High-resolution comparative analysis of great ape genomes.</title>
        <authorList>
            <person name="Pollen A."/>
            <person name="Hastie A."/>
            <person name="Hormozdiari F."/>
            <person name="Dougherty M."/>
            <person name="Liu R."/>
            <person name="Chaisson M."/>
            <person name="Hoppe E."/>
            <person name="Hill C."/>
            <person name="Pang A."/>
            <person name="Hillier L."/>
            <person name="Baker C."/>
            <person name="Armstrong J."/>
            <person name="Shendure J."/>
            <person name="Paten B."/>
            <person name="Wilson R."/>
            <person name="Chao H."/>
            <person name="Schneider V."/>
            <person name="Ventura M."/>
            <person name="Kronenberg Z."/>
            <person name="Murali S."/>
            <person name="Gordon D."/>
            <person name="Cantsilieris S."/>
            <person name="Munson K."/>
            <person name="Nelson B."/>
            <person name="Raja A."/>
            <person name="Underwood J."/>
            <person name="Diekhans M."/>
            <person name="Fiddes I."/>
            <person name="Haussler D."/>
            <person name="Eichler E."/>
        </authorList>
    </citation>
    <scope>NUCLEOTIDE SEQUENCE [LARGE SCALE GENOMIC DNA]</scope>
    <source>
        <strain evidence="2">Yerkes chimp pedigree #C0471</strain>
    </source>
</reference>
<evidence type="ECO:0000259" key="1">
    <source>
        <dbReference type="Pfam" id="PF00620"/>
    </source>
</evidence>
<organism evidence="2 3">
    <name type="scientific">Pan troglodytes</name>
    <name type="common">Chimpanzee</name>
    <dbReference type="NCBI Taxonomy" id="9598"/>
    <lineage>
        <taxon>Eukaryota</taxon>
        <taxon>Metazoa</taxon>
        <taxon>Chordata</taxon>
        <taxon>Craniata</taxon>
        <taxon>Vertebrata</taxon>
        <taxon>Euteleostomi</taxon>
        <taxon>Mammalia</taxon>
        <taxon>Eutheria</taxon>
        <taxon>Euarchontoglires</taxon>
        <taxon>Primates</taxon>
        <taxon>Haplorrhini</taxon>
        <taxon>Catarrhini</taxon>
        <taxon>Hominidae</taxon>
        <taxon>Pan</taxon>
    </lineage>
</organism>
<dbReference type="InterPro" id="IPR008936">
    <property type="entry name" value="Rho_GTPase_activation_prot"/>
</dbReference>
<dbReference type="Pfam" id="PF00620">
    <property type="entry name" value="RhoGAP"/>
    <property type="match status" value="1"/>
</dbReference>
<dbReference type="EMBL" id="NBAG03000228">
    <property type="protein sequence ID" value="PNI71740.1"/>
    <property type="molecule type" value="Genomic_DNA"/>
</dbReference>
<evidence type="ECO:0000313" key="3">
    <source>
        <dbReference type="Proteomes" id="UP000236370"/>
    </source>
</evidence>
<feature type="non-terminal residue" evidence="2">
    <location>
        <position position="1"/>
    </location>
</feature>
<comment type="caution">
    <text evidence="2">The sequence shown here is derived from an EMBL/GenBank/DDBJ whole genome shotgun (WGS) entry which is preliminary data.</text>
</comment>
<dbReference type="SMR" id="A0A2J8NIZ4"/>
<dbReference type="Proteomes" id="UP000236370">
    <property type="component" value="Unassembled WGS sequence"/>
</dbReference>
<dbReference type="Gene3D" id="1.10.555.10">
    <property type="entry name" value="Rho GTPase activation protein"/>
    <property type="match status" value="1"/>
</dbReference>
<dbReference type="InterPro" id="IPR000198">
    <property type="entry name" value="RhoGAP_dom"/>
</dbReference>
<protein>
    <submittedName>
        <fullName evidence="2">ARHGAP26 isoform 14</fullName>
    </submittedName>
</protein>
<sequence>AKLENQESRVSEIHSLVHRLPEKNRQMLQLLMNHLAKYAGGLGKKCVKCSLQWRTAANARWPSQRMLGKCSCNQATKQSFQGDFTYGDQGQIGVCCP</sequence>